<gene>
    <name evidence="2" type="ORF">ACFP2V_08085</name>
</gene>
<reference evidence="3" key="1">
    <citation type="journal article" date="2019" name="Int. J. Syst. Evol. Microbiol.">
        <title>The Global Catalogue of Microorganisms (GCM) 10K type strain sequencing project: providing services to taxonomists for standard genome sequencing and annotation.</title>
        <authorList>
            <consortium name="The Broad Institute Genomics Platform"/>
            <consortium name="The Broad Institute Genome Sequencing Center for Infectious Disease"/>
            <person name="Wu L."/>
            <person name="Ma J."/>
        </authorList>
    </citation>
    <scope>NUCLEOTIDE SEQUENCE [LARGE SCALE GENOMIC DNA]</scope>
    <source>
        <strain evidence="3">JCM 13852</strain>
    </source>
</reference>
<dbReference type="Proteomes" id="UP001596183">
    <property type="component" value="Unassembled WGS sequence"/>
</dbReference>
<organism evidence="2 3">
    <name type="scientific">Streptomyces incanus</name>
    <dbReference type="NCBI Taxonomy" id="887453"/>
    <lineage>
        <taxon>Bacteria</taxon>
        <taxon>Bacillati</taxon>
        <taxon>Actinomycetota</taxon>
        <taxon>Actinomycetes</taxon>
        <taxon>Kitasatosporales</taxon>
        <taxon>Streptomycetaceae</taxon>
        <taxon>Streptomyces</taxon>
    </lineage>
</organism>
<feature type="region of interest" description="Disordered" evidence="1">
    <location>
        <begin position="103"/>
        <end position="128"/>
    </location>
</feature>
<evidence type="ECO:0000313" key="2">
    <source>
        <dbReference type="EMBL" id="MFC5670067.1"/>
    </source>
</evidence>
<feature type="compositionally biased region" description="Polar residues" evidence="1">
    <location>
        <begin position="116"/>
        <end position="128"/>
    </location>
</feature>
<proteinExistence type="predicted"/>
<protein>
    <recommendedName>
        <fullName evidence="4">Integrase</fullName>
    </recommendedName>
</protein>
<accession>A0ABW0XK03</accession>
<evidence type="ECO:0000256" key="1">
    <source>
        <dbReference type="SAM" id="MobiDB-lite"/>
    </source>
</evidence>
<evidence type="ECO:0008006" key="4">
    <source>
        <dbReference type="Google" id="ProtNLM"/>
    </source>
</evidence>
<sequence>MGSFFEPCGCSRPSRCPHACTIRFRDARGRQREETGYRTQDAAVERLTEPYADRKRVSLSVAEARRDLGQQTMEEYARTWLPRQRQMTEYSTAKTLASRFRAQSNPVIGSRKPNAVTLNRSGAHQSLH</sequence>
<dbReference type="RefSeq" id="WP_381207663.1">
    <property type="nucleotide sequence ID" value="NZ_JBHSPC010000018.1"/>
</dbReference>
<name>A0ABW0XK03_9ACTN</name>
<evidence type="ECO:0000313" key="3">
    <source>
        <dbReference type="Proteomes" id="UP001596183"/>
    </source>
</evidence>
<keyword evidence="3" id="KW-1185">Reference proteome</keyword>
<comment type="caution">
    <text evidence="2">The sequence shown here is derived from an EMBL/GenBank/DDBJ whole genome shotgun (WGS) entry which is preliminary data.</text>
</comment>
<dbReference type="EMBL" id="JBHSPC010000018">
    <property type="protein sequence ID" value="MFC5670067.1"/>
    <property type="molecule type" value="Genomic_DNA"/>
</dbReference>